<evidence type="ECO:0000313" key="4">
    <source>
        <dbReference type="EMBL" id="CDP20447.1"/>
    </source>
</evidence>
<dbReference type="SMART" id="SM00367">
    <property type="entry name" value="LRR_CC"/>
    <property type="match status" value="3"/>
</dbReference>
<dbReference type="Gene3D" id="3.80.10.10">
    <property type="entry name" value="Ribonuclease Inhibitor"/>
    <property type="match status" value="1"/>
</dbReference>
<dbReference type="SUPFAM" id="SSF52047">
    <property type="entry name" value="RNI-like"/>
    <property type="match status" value="1"/>
</dbReference>
<dbReference type="Proteomes" id="UP000295252">
    <property type="component" value="Unassembled WGS sequence"/>
</dbReference>
<dbReference type="InterPro" id="IPR001810">
    <property type="entry name" value="F-box_dom"/>
</dbReference>
<dbReference type="OMA" id="ISMPSEA"/>
<dbReference type="CDD" id="cd22164">
    <property type="entry name" value="F-box_AtSKIP19-like"/>
    <property type="match status" value="1"/>
</dbReference>
<dbReference type="AlphaFoldDB" id="A0A068VIK7"/>
<dbReference type="STRING" id="49390.A0A068VIK7"/>
<dbReference type="PROSITE" id="PS50181">
    <property type="entry name" value="FBOX"/>
    <property type="match status" value="1"/>
</dbReference>
<dbReference type="InParanoid" id="A0A068VIK7"/>
<dbReference type="InterPro" id="IPR032675">
    <property type="entry name" value="LRR_dom_sf"/>
</dbReference>
<dbReference type="Pfam" id="PF13516">
    <property type="entry name" value="LRR_6"/>
    <property type="match status" value="2"/>
</dbReference>
<feature type="domain" description="F-box" evidence="3">
    <location>
        <begin position="31"/>
        <end position="78"/>
    </location>
</feature>
<evidence type="ECO:0000313" key="5">
    <source>
        <dbReference type="Proteomes" id="UP000295252"/>
    </source>
</evidence>
<evidence type="ECO:0000259" key="3">
    <source>
        <dbReference type="PROSITE" id="PS50181"/>
    </source>
</evidence>
<keyword evidence="2" id="KW-0812">Transmembrane</keyword>
<organism evidence="4 5">
    <name type="scientific">Coffea canephora</name>
    <name type="common">Robusta coffee</name>
    <dbReference type="NCBI Taxonomy" id="49390"/>
    <lineage>
        <taxon>Eukaryota</taxon>
        <taxon>Viridiplantae</taxon>
        <taxon>Streptophyta</taxon>
        <taxon>Embryophyta</taxon>
        <taxon>Tracheophyta</taxon>
        <taxon>Spermatophyta</taxon>
        <taxon>Magnoliopsida</taxon>
        <taxon>eudicotyledons</taxon>
        <taxon>Gunneridae</taxon>
        <taxon>Pentapetalae</taxon>
        <taxon>asterids</taxon>
        <taxon>lamiids</taxon>
        <taxon>Gentianales</taxon>
        <taxon>Rubiaceae</taxon>
        <taxon>Ixoroideae</taxon>
        <taxon>Gardenieae complex</taxon>
        <taxon>Bertiereae - Coffeeae clade</taxon>
        <taxon>Coffeeae</taxon>
        <taxon>Coffea</taxon>
    </lineage>
</organism>
<feature type="transmembrane region" description="Helical" evidence="2">
    <location>
        <begin position="268"/>
        <end position="295"/>
    </location>
</feature>
<evidence type="ECO:0000256" key="2">
    <source>
        <dbReference type="SAM" id="Phobius"/>
    </source>
</evidence>
<name>A0A068VIK7_COFCA</name>
<dbReference type="InterPro" id="IPR001611">
    <property type="entry name" value="Leu-rich_rpt"/>
</dbReference>
<dbReference type="EMBL" id="HG740296">
    <property type="protein sequence ID" value="CDP20447.1"/>
    <property type="molecule type" value="Genomic_DNA"/>
</dbReference>
<dbReference type="Gramene" id="CDP20447">
    <property type="protein sequence ID" value="CDP20447"/>
    <property type="gene ID" value="GSCOC_T00007721001"/>
</dbReference>
<protein>
    <submittedName>
        <fullName evidence="4">DH200=94 genomic scaffold, scaffold_1212</fullName>
    </submittedName>
</protein>
<dbReference type="Pfam" id="PF12937">
    <property type="entry name" value="F-box-like"/>
    <property type="match status" value="1"/>
</dbReference>
<gene>
    <name evidence="4" type="ORF">GSCOC_T00007721001</name>
</gene>
<keyword evidence="2" id="KW-0472">Membrane</keyword>
<dbReference type="InterPro" id="IPR006553">
    <property type="entry name" value="Leu-rich_rpt_Cys-con_subtyp"/>
</dbReference>
<reference evidence="5" key="1">
    <citation type="journal article" date="2014" name="Science">
        <title>The coffee genome provides insight into the convergent evolution of caffeine biosynthesis.</title>
        <authorList>
            <person name="Denoeud F."/>
            <person name="Carretero-Paulet L."/>
            <person name="Dereeper A."/>
            <person name="Droc G."/>
            <person name="Guyot R."/>
            <person name="Pietrella M."/>
            <person name="Zheng C."/>
            <person name="Alberti A."/>
            <person name="Anthony F."/>
            <person name="Aprea G."/>
            <person name="Aury J.M."/>
            <person name="Bento P."/>
            <person name="Bernard M."/>
            <person name="Bocs S."/>
            <person name="Campa C."/>
            <person name="Cenci A."/>
            <person name="Combes M.C."/>
            <person name="Crouzillat D."/>
            <person name="Da Silva C."/>
            <person name="Daddiego L."/>
            <person name="De Bellis F."/>
            <person name="Dussert S."/>
            <person name="Garsmeur O."/>
            <person name="Gayraud T."/>
            <person name="Guignon V."/>
            <person name="Jahn K."/>
            <person name="Jamilloux V."/>
            <person name="Joet T."/>
            <person name="Labadie K."/>
            <person name="Lan T."/>
            <person name="Leclercq J."/>
            <person name="Lepelley M."/>
            <person name="Leroy T."/>
            <person name="Li L.T."/>
            <person name="Librado P."/>
            <person name="Lopez L."/>
            <person name="Munoz A."/>
            <person name="Noel B."/>
            <person name="Pallavicini A."/>
            <person name="Perrotta G."/>
            <person name="Poncet V."/>
            <person name="Pot D."/>
            <person name="Priyono X."/>
            <person name="Rigoreau M."/>
            <person name="Rouard M."/>
            <person name="Rozas J."/>
            <person name="Tranchant-Dubreuil C."/>
            <person name="VanBuren R."/>
            <person name="Zhang Q."/>
            <person name="Andrade A.C."/>
            <person name="Argout X."/>
            <person name="Bertrand B."/>
            <person name="de Kochko A."/>
            <person name="Graziosi G."/>
            <person name="Henry R.J."/>
            <person name="Jayarama X."/>
            <person name="Ming R."/>
            <person name="Nagai C."/>
            <person name="Rounsley S."/>
            <person name="Sankoff D."/>
            <person name="Giuliano G."/>
            <person name="Albert V.A."/>
            <person name="Wincker P."/>
            <person name="Lashermes P."/>
        </authorList>
    </citation>
    <scope>NUCLEOTIDE SEQUENCE [LARGE SCALE GENOMIC DNA]</scope>
    <source>
        <strain evidence="5">cv. DH200-94</strain>
    </source>
</reference>
<dbReference type="PhylomeDB" id="A0A068VIK7"/>
<feature type="region of interest" description="Disordered" evidence="1">
    <location>
        <begin position="15"/>
        <end position="34"/>
    </location>
</feature>
<dbReference type="PANTHER" id="PTHR38926:SF82">
    <property type="entry name" value="F-BOX DOMAIN-CONTAINING PROTEIN"/>
    <property type="match status" value="1"/>
</dbReference>
<evidence type="ECO:0000256" key="1">
    <source>
        <dbReference type="SAM" id="MobiDB-lite"/>
    </source>
</evidence>
<dbReference type="PANTHER" id="PTHR38926">
    <property type="entry name" value="F-BOX DOMAIN CONTAINING PROTEIN, EXPRESSED"/>
    <property type="match status" value="1"/>
</dbReference>
<keyword evidence="5" id="KW-1185">Reference proteome</keyword>
<proteinExistence type="predicted"/>
<dbReference type="Gene3D" id="1.20.1280.50">
    <property type="match status" value="1"/>
</dbReference>
<sequence>MIGRKKNLKIKQVWRRKGSSASTSVSARPPPPPWTELPRDITANILQRLSVVDILESAQKVCTTWRSVCLDPAMWRVIDMYDCADYEDEPYDMEIMVQHAVDRSQGQLVDISIGSIGTDELLEYIAERSGKLKCLRLAFCDSISGEGLTEAVKRLPLLEELHLFFISMPSEALEIVGCSCPLLKSFTINTRSNELPHQECDKEAAAIAKTMPGLHHLHLLGNKMTNEGLKAILDNCAKLESLDLRKCSLMTPRQIMSLMKNLMTVKDFITLIHLMSTPLGFLTLMFLTMIIILMILRTSLSGTWILTMQLSLGSVNRWSLLAASIMHVMLVHPLEQLQEISIERALAFSVLCKLFLFGALRPGAFWTPKFPYCGVDLQDTSPWLCIYVLSS</sequence>
<dbReference type="OrthoDB" id="2095648at2759"/>
<keyword evidence="2" id="KW-1133">Transmembrane helix</keyword>
<accession>A0A068VIK7</accession>